<protein>
    <submittedName>
        <fullName evidence="1">Uncharacterized protein</fullName>
    </submittedName>
</protein>
<reference evidence="1 2" key="1">
    <citation type="submission" date="2018-02" db="EMBL/GenBank/DDBJ databases">
        <title>Draft genome of wild Prunus yedoensis var. nudiflora.</title>
        <authorList>
            <person name="Baek S."/>
            <person name="Kim J.-H."/>
            <person name="Choi K."/>
            <person name="Kim G.-B."/>
            <person name="Cho A."/>
            <person name="Jang H."/>
            <person name="Shin C.-H."/>
            <person name="Yu H.-J."/>
            <person name="Mun J.-H."/>
        </authorList>
    </citation>
    <scope>NUCLEOTIDE SEQUENCE [LARGE SCALE GENOMIC DNA]</scope>
    <source>
        <strain evidence="2">cv. Jeju island</strain>
        <tissue evidence="1">Leaf</tissue>
    </source>
</reference>
<proteinExistence type="predicted"/>
<evidence type="ECO:0000313" key="2">
    <source>
        <dbReference type="Proteomes" id="UP000250321"/>
    </source>
</evidence>
<dbReference type="EMBL" id="PJQY01000016">
    <property type="protein sequence ID" value="PQQ21263.1"/>
    <property type="molecule type" value="Genomic_DNA"/>
</dbReference>
<evidence type="ECO:0000313" key="1">
    <source>
        <dbReference type="EMBL" id="PQQ21263.1"/>
    </source>
</evidence>
<gene>
    <name evidence="1" type="ORF">Pyn_31434</name>
</gene>
<accession>A0A314ZSB7</accession>
<dbReference type="AlphaFoldDB" id="A0A314ZSB7"/>
<comment type="caution">
    <text evidence="1">The sequence shown here is derived from an EMBL/GenBank/DDBJ whole genome shotgun (WGS) entry which is preliminary data.</text>
</comment>
<keyword evidence="2" id="KW-1185">Reference proteome</keyword>
<sequence length="120" mass="13726">MHTAGIWLKQERPDSWCLDVRLGLELGLAKVCPGLETWSLRKCWKESAAGSKMDEFRPDYVGRNLEAWRLEQFGLCKVMARWSGRASFECNWLGTAGTTRISHGPNCWRTWDISAGVFFV</sequence>
<dbReference type="Proteomes" id="UP000250321">
    <property type="component" value="Unassembled WGS sequence"/>
</dbReference>
<organism evidence="1 2">
    <name type="scientific">Prunus yedoensis var. nudiflora</name>
    <dbReference type="NCBI Taxonomy" id="2094558"/>
    <lineage>
        <taxon>Eukaryota</taxon>
        <taxon>Viridiplantae</taxon>
        <taxon>Streptophyta</taxon>
        <taxon>Embryophyta</taxon>
        <taxon>Tracheophyta</taxon>
        <taxon>Spermatophyta</taxon>
        <taxon>Magnoliopsida</taxon>
        <taxon>eudicotyledons</taxon>
        <taxon>Gunneridae</taxon>
        <taxon>Pentapetalae</taxon>
        <taxon>rosids</taxon>
        <taxon>fabids</taxon>
        <taxon>Rosales</taxon>
        <taxon>Rosaceae</taxon>
        <taxon>Amygdaloideae</taxon>
        <taxon>Amygdaleae</taxon>
        <taxon>Prunus</taxon>
    </lineage>
</organism>
<name>A0A314ZSB7_PRUYE</name>